<feature type="domain" description="F-box" evidence="4">
    <location>
        <begin position="67"/>
        <end position="108"/>
    </location>
</feature>
<dbReference type="CDD" id="cd00200">
    <property type="entry name" value="WD40"/>
    <property type="match status" value="1"/>
</dbReference>
<protein>
    <recommendedName>
        <fullName evidence="4">F-box domain-containing protein</fullName>
    </recommendedName>
</protein>
<keyword evidence="1" id="KW-0853">WD repeat</keyword>
<dbReference type="PRINTS" id="PR00320">
    <property type="entry name" value="GPROTEINBRPT"/>
</dbReference>
<dbReference type="InterPro" id="IPR015943">
    <property type="entry name" value="WD40/YVTN_repeat-like_dom_sf"/>
</dbReference>
<dbReference type="InterPro" id="IPR020472">
    <property type="entry name" value="WD40_PAC1"/>
</dbReference>
<dbReference type="Gene3D" id="2.130.10.10">
    <property type="entry name" value="YVTN repeat-like/Quinoprotein amine dehydrogenase"/>
    <property type="match status" value="1"/>
</dbReference>
<evidence type="ECO:0000259" key="4">
    <source>
        <dbReference type="SMART" id="SM00256"/>
    </source>
</evidence>
<feature type="region of interest" description="Disordered" evidence="3">
    <location>
        <begin position="138"/>
        <end position="169"/>
    </location>
</feature>
<dbReference type="InterPro" id="IPR019775">
    <property type="entry name" value="WD40_repeat_CS"/>
</dbReference>
<dbReference type="InterPro" id="IPR036047">
    <property type="entry name" value="F-box-like_dom_sf"/>
</dbReference>
<dbReference type="GO" id="GO:0010992">
    <property type="term" value="P:ubiquitin recycling"/>
    <property type="evidence" value="ECO:0007669"/>
    <property type="project" value="TreeGrafter"/>
</dbReference>
<proteinExistence type="predicted"/>
<dbReference type="PROSITE" id="PS00678">
    <property type="entry name" value="WD_REPEATS_1"/>
    <property type="match status" value="5"/>
</dbReference>
<sequence>MDVAEDASAAPALPLHFAEAVARLRTAHPDTRLHFFRELVSACSLRELSLIDGLIRPRLSVDFLSRLPPEIALHVLGFLETPQELVAVSEVSHAWRNLAFDENLWRALCVRYSFNTRAHLHWLVRGVDRAVELVTRTPELSPADSSRKRRHRSPGGAHSPSVQPKAAKQPRVGGAYALDALGEALPDAPVGISYRSYFELAYLVEQSWLRSSRLLVRQESRDLADADPHPDRRLALTCCALHEDWIVVGATNASIYVLSARTGELVHTLKGHRNGVWCMAIAGGTRSPSPVVSVDSEELAQVARDRRPSRRLKSARLRESLDDFFSAGSDEVVPLYTRGWGNEDAHLVSAGSDRTLRVWNLRTGECEHVLLGHHSTVRCLQLLPGEPTAVSGSRDGTLRVWDVASGTCRRILAGHQNSVRCIAAAGRRVVSGSYDYSCRIWNMDTGECEHVLNGHFSEVYAVAFDGTHVASGSSDSTVRVWDAHTGQNLAVFQGYAHVVAQLQLHNHILATGGGDGRVLVFSLRTLQCLYRIAAHDSSVSALQIDDTHLVTGGADGRVKLWDAKTGAWSGR</sequence>
<dbReference type="InterPro" id="IPR001680">
    <property type="entry name" value="WD40_rpt"/>
</dbReference>
<evidence type="ECO:0000256" key="3">
    <source>
        <dbReference type="SAM" id="MobiDB-lite"/>
    </source>
</evidence>
<dbReference type="PANTHER" id="PTHR19849:SF1">
    <property type="entry name" value="F-BOX_WD REPEAT-CONTAINING PROTEIN 7"/>
    <property type="match status" value="1"/>
</dbReference>
<dbReference type="GO" id="GO:0005634">
    <property type="term" value="C:nucleus"/>
    <property type="evidence" value="ECO:0007669"/>
    <property type="project" value="TreeGrafter"/>
</dbReference>
<dbReference type="Pfam" id="PF12937">
    <property type="entry name" value="F-box-like"/>
    <property type="match status" value="1"/>
</dbReference>
<dbReference type="EMBL" id="CP119879">
    <property type="protein sequence ID" value="WFD35570.1"/>
    <property type="molecule type" value="Genomic_DNA"/>
</dbReference>
<organism evidence="5 6">
    <name type="scientific">Malassezia cuniculi</name>
    <dbReference type="NCBI Taxonomy" id="948313"/>
    <lineage>
        <taxon>Eukaryota</taxon>
        <taxon>Fungi</taxon>
        <taxon>Dikarya</taxon>
        <taxon>Basidiomycota</taxon>
        <taxon>Ustilaginomycotina</taxon>
        <taxon>Malasseziomycetes</taxon>
        <taxon>Malasseziales</taxon>
        <taxon>Malasseziaceae</taxon>
        <taxon>Malassezia</taxon>
    </lineage>
</organism>
<dbReference type="SUPFAM" id="SSF81383">
    <property type="entry name" value="F-box domain"/>
    <property type="match status" value="1"/>
</dbReference>
<dbReference type="Proteomes" id="UP001219933">
    <property type="component" value="Chromosome 3"/>
</dbReference>
<dbReference type="GO" id="GO:0043130">
    <property type="term" value="F:ubiquitin binding"/>
    <property type="evidence" value="ECO:0007669"/>
    <property type="project" value="TreeGrafter"/>
</dbReference>
<dbReference type="PANTHER" id="PTHR19849">
    <property type="entry name" value="PHOSPHOLIPASE A-2-ACTIVATING PROTEIN"/>
    <property type="match status" value="1"/>
</dbReference>
<dbReference type="InterPro" id="IPR036322">
    <property type="entry name" value="WD40_repeat_dom_sf"/>
</dbReference>
<gene>
    <name evidence="5" type="ORF">MCUN1_002426</name>
</gene>
<name>A0AAF0EV13_9BASI</name>
<dbReference type="GO" id="GO:0043161">
    <property type="term" value="P:proteasome-mediated ubiquitin-dependent protein catabolic process"/>
    <property type="evidence" value="ECO:0007669"/>
    <property type="project" value="TreeGrafter"/>
</dbReference>
<evidence type="ECO:0000256" key="1">
    <source>
        <dbReference type="ARBA" id="ARBA00022574"/>
    </source>
</evidence>
<reference evidence="5" key="1">
    <citation type="submission" date="2023-03" db="EMBL/GenBank/DDBJ databases">
        <title>Mating type loci evolution in Malassezia.</title>
        <authorList>
            <person name="Coelho M.A."/>
        </authorList>
    </citation>
    <scope>NUCLEOTIDE SEQUENCE</scope>
    <source>
        <strain evidence="5">CBS 11721</strain>
    </source>
</reference>
<dbReference type="GO" id="GO:0005737">
    <property type="term" value="C:cytoplasm"/>
    <property type="evidence" value="ECO:0007669"/>
    <property type="project" value="TreeGrafter"/>
</dbReference>
<dbReference type="Pfam" id="PF00400">
    <property type="entry name" value="WD40"/>
    <property type="match status" value="6"/>
</dbReference>
<keyword evidence="2" id="KW-0677">Repeat</keyword>
<accession>A0AAF0EV13</accession>
<evidence type="ECO:0000313" key="5">
    <source>
        <dbReference type="EMBL" id="WFD35570.1"/>
    </source>
</evidence>
<dbReference type="AlphaFoldDB" id="A0AAF0EV13"/>
<keyword evidence="6" id="KW-1185">Reference proteome</keyword>
<dbReference type="Gene3D" id="1.20.1280.50">
    <property type="match status" value="1"/>
</dbReference>
<evidence type="ECO:0000313" key="6">
    <source>
        <dbReference type="Proteomes" id="UP001219933"/>
    </source>
</evidence>
<dbReference type="InterPro" id="IPR001810">
    <property type="entry name" value="F-box_dom"/>
</dbReference>
<evidence type="ECO:0000256" key="2">
    <source>
        <dbReference type="ARBA" id="ARBA00022737"/>
    </source>
</evidence>
<dbReference type="SMART" id="SM00320">
    <property type="entry name" value="WD40"/>
    <property type="match status" value="7"/>
</dbReference>
<dbReference type="SUPFAM" id="SSF50978">
    <property type="entry name" value="WD40 repeat-like"/>
    <property type="match status" value="1"/>
</dbReference>
<dbReference type="SMART" id="SM00256">
    <property type="entry name" value="FBOX"/>
    <property type="match status" value="1"/>
</dbReference>